<evidence type="ECO:0000259" key="9">
    <source>
        <dbReference type="Pfam" id="PF18962"/>
    </source>
</evidence>
<dbReference type="GO" id="GO:0030600">
    <property type="term" value="F:feruloyl esterase activity"/>
    <property type="evidence" value="ECO:0007669"/>
    <property type="project" value="InterPro"/>
</dbReference>
<evidence type="ECO:0000256" key="6">
    <source>
        <dbReference type="ARBA" id="ARBA00023277"/>
    </source>
</evidence>
<dbReference type="Pfam" id="PF02230">
    <property type="entry name" value="Abhydrolase_2"/>
    <property type="match status" value="1"/>
</dbReference>
<evidence type="ECO:0000259" key="8">
    <source>
        <dbReference type="Pfam" id="PF02230"/>
    </source>
</evidence>
<evidence type="ECO:0000256" key="5">
    <source>
        <dbReference type="ARBA" id="ARBA00022801"/>
    </source>
</evidence>
<accession>A0A8J6PII8</accession>
<feature type="domain" description="Phospholipase/carboxylesterase/thioesterase" evidence="8">
    <location>
        <begin position="114"/>
        <end position="202"/>
    </location>
</feature>
<comment type="subcellular location">
    <subcellularLocation>
        <location evidence="1">Secreted</location>
    </subcellularLocation>
</comment>
<comment type="caution">
    <text evidence="10">The sequence shown here is derived from an EMBL/GenBank/DDBJ whole genome shotgun (WGS) entry which is preliminary data.</text>
</comment>
<keyword evidence="2" id="KW-0964">Secreted</keyword>
<reference evidence="10" key="1">
    <citation type="submission" date="2020-09" db="EMBL/GenBank/DDBJ databases">
        <title>Taishania pollutisoli gen. nov., sp. nov., Isolated from Tetrabromobisphenol A-Contaminated Soil.</title>
        <authorList>
            <person name="Chen Q."/>
        </authorList>
    </citation>
    <scope>NUCLEOTIDE SEQUENCE</scope>
    <source>
        <strain evidence="10">CZZ-1</strain>
    </source>
</reference>
<organism evidence="10 11">
    <name type="scientific">Taishania pollutisoli</name>
    <dbReference type="NCBI Taxonomy" id="2766479"/>
    <lineage>
        <taxon>Bacteria</taxon>
        <taxon>Pseudomonadati</taxon>
        <taxon>Bacteroidota</taxon>
        <taxon>Flavobacteriia</taxon>
        <taxon>Flavobacteriales</taxon>
        <taxon>Crocinitomicaceae</taxon>
        <taxon>Taishania</taxon>
    </lineage>
</organism>
<protein>
    <submittedName>
        <fullName evidence="10">T9SS type A sorting domain-containing protein</fullName>
    </submittedName>
</protein>
<evidence type="ECO:0000256" key="7">
    <source>
        <dbReference type="ARBA" id="ARBA00023326"/>
    </source>
</evidence>
<evidence type="ECO:0000256" key="1">
    <source>
        <dbReference type="ARBA" id="ARBA00004613"/>
    </source>
</evidence>
<evidence type="ECO:0000256" key="3">
    <source>
        <dbReference type="ARBA" id="ARBA00022651"/>
    </source>
</evidence>
<dbReference type="AlphaFoldDB" id="A0A8J6PII8"/>
<gene>
    <name evidence="10" type="ORF">H9Y05_04045</name>
</gene>
<keyword evidence="11" id="KW-1185">Reference proteome</keyword>
<dbReference type="GO" id="GO:0045493">
    <property type="term" value="P:xylan catabolic process"/>
    <property type="evidence" value="ECO:0007669"/>
    <property type="project" value="UniProtKB-KW"/>
</dbReference>
<dbReference type="Gene3D" id="3.40.50.1820">
    <property type="entry name" value="alpha/beta hydrolase"/>
    <property type="match status" value="1"/>
</dbReference>
<keyword evidence="3" id="KW-0858">Xylan degradation</keyword>
<dbReference type="InterPro" id="IPR026444">
    <property type="entry name" value="Secre_tail"/>
</dbReference>
<dbReference type="PANTHER" id="PTHR38050:SF2">
    <property type="entry name" value="FERULOYL ESTERASE C-RELATED"/>
    <property type="match status" value="1"/>
</dbReference>
<dbReference type="NCBIfam" id="TIGR04183">
    <property type="entry name" value="Por_Secre_tail"/>
    <property type="match status" value="1"/>
</dbReference>
<dbReference type="InterPro" id="IPR043595">
    <property type="entry name" value="FaeB/C/D"/>
</dbReference>
<dbReference type="Proteomes" id="UP000652681">
    <property type="component" value="Unassembled WGS sequence"/>
</dbReference>
<keyword evidence="6" id="KW-0119">Carbohydrate metabolism</keyword>
<evidence type="ECO:0000256" key="4">
    <source>
        <dbReference type="ARBA" id="ARBA00022729"/>
    </source>
</evidence>
<dbReference type="PANTHER" id="PTHR38050">
    <property type="match status" value="1"/>
</dbReference>
<dbReference type="GO" id="GO:0005576">
    <property type="term" value="C:extracellular region"/>
    <property type="evidence" value="ECO:0007669"/>
    <property type="project" value="UniProtKB-SubCell"/>
</dbReference>
<feature type="domain" description="Secretion system C-terminal sorting" evidence="9">
    <location>
        <begin position="310"/>
        <end position="376"/>
    </location>
</feature>
<dbReference type="Pfam" id="PF18962">
    <property type="entry name" value="Por_Secre_tail"/>
    <property type="match status" value="1"/>
</dbReference>
<keyword evidence="5" id="KW-0378">Hydrolase</keyword>
<dbReference type="InterPro" id="IPR029058">
    <property type="entry name" value="AB_hydrolase_fold"/>
</dbReference>
<dbReference type="InterPro" id="IPR003140">
    <property type="entry name" value="PLipase/COase/thioEstase"/>
</dbReference>
<sequence>MKQRITYLFISFIFFTFYGNAQNINGSFVHGGITRTYSFYVPASYVPGQAVPLVLNLHGYTSNGSEQSIYGNFKPIADTANFIVVHPDGTIDQTTSQRYWNFGIFGSTVDDLGFLEALIDTISAHYTINPNRVYSTGMSNGGYMSYYLACQSNKFAAVGSVTGSMSVPMYNLCTPSNPIPIIQIHGTNDPTVPYSGNSTSKAVEDVVLFWADKNACNLTPAITPVPNTNTTDGATAERYLYAGGTNGHTVEFFKVTGGGHTWPGAPVPLPGAGNTCMDFSASKEIWRFFSQYQSSGQVGITTPTAQDFAIYPNPSQGIINFDSKVHIERVRIFDLQGRIIQIMEAENIQSVDLSPLNNGNYLLEISGENFRAMRKITLASF</sequence>
<proteinExistence type="predicted"/>
<dbReference type="RefSeq" id="WP_216713566.1">
    <property type="nucleotide sequence ID" value="NZ_JACVEL010000002.1"/>
</dbReference>
<keyword evidence="4" id="KW-0732">Signal</keyword>
<evidence type="ECO:0000313" key="10">
    <source>
        <dbReference type="EMBL" id="MBC9811640.1"/>
    </source>
</evidence>
<dbReference type="EMBL" id="JACVEL010000002">
    <property type="protein sequence ID" value="MBC9811640.1"/>
    <property type="molecule type" value="Genomic_DNA"/>
</dbReference>
<name>A0A8J6PII8_9FLAO</name>
<dbReference type="SUPFAM" id="SSF53474">
    <property type="entry name" value="alpha/beta-Hydrolases"/>
    <property type="match status" value="1"/>
</dbReference>
<keyword evidence="7" id="KW-0624">Polysaccharide degradation</keyword>
<evidence type="ECO:0000313" key="11">
    <source>
        <dbReference type="Proteomes" id="UP000652681"/>
    </source>
</evidence>
<evidence type="ECO:0000256" key="2">
    <source>
        <dbReference type="ARBA" id="ARBA00022525"/>
    </source>
</evidence>